<dbReference type="AlphaFoldDB" id="A0A8X6QL65"/>
<dbReference type="Proteomes" id="UP000887013">
    <property type="component" value="Unassembled WGS sequence"/>
</dbReference>
<reference evidence="1" key="1">
    <citation type="submission" date="2020-08" db="EMBL/GenBank/DDBJ databases">
        <title>Multicomponent nature underlies the extraordinary mechanical properties of spider dragline silk.</title>
        <authorList>
            <person name="Kono N."/>
            <person name="Nakamura H."/>
            <person name="Mori M."/>
            <person name="Yoshida Y."/>
            <person name="Ohtoshi R."/>
            <person name="Malay A.D."/>
            <person name="Moran D.A.P."/>
            <person name="Tomita M."/>
            <person name="Numata K."/>
            <person name="Arakawa K."/>
        </authorList>
    </citation>
    <scope>NUCLEOTIDE SEQUENCE</scope>
</reference>
<proteinExistence type="predicted"/>
<sequence length="145" mass="15984">MESSKLMELDSEVTYGTGQVLPYQAQWDFGVISIGGRNNFPHCITCCVDRFLHVDGLAYKSRSPGWVYAADNTIKVKLERRGPAQNGTKQVFTQQGGSLRSGRAFADPKIKWIMNKSCHRGTTSQMVQGHTCLSGQDPDVFQGGP</sequence>
<evidence type="ECO:0000313" key="2">
    <source>
        <dbReference type="Proteomes" id="UP000887013"/>
    </source>
</evidence>
<dbReference type="EMBL" id="BMAW01082899">
    <property type="protein sequence ID" value="GFU31184.1"/>
    <property type="molecule type" value="Genomic_DNA"/>
</dbReference>
<name>A0A8X6QL65_NEPPI</name>
<comment type="caution">
    <text evidence="1">The sequence shown here is derived from an EMBL/GenBank/DDBJ whole genome shotgun (WGS) entry which is preliminary data.</text>
</comment>
<gene>
    <name evidence="1" type="ORF">NPIL_380251</name>
</gene>
<organism evidence="1 2">
    <name type="scientific">Nephila pilipes</name>
    <name type="common">Giant wood spider</name>
    <name type="synonym">Nephila maculata</name>
    <dbReference type="NCBI Taxonomy" id="299642"/>
    <lineage>
        <taxon>Eukaryota</taxon>
        <taxon>Metazoa</taxon>
        <taxon>Ecdysozoa</taxon>
        <taxon>Arthropoda</taxon>
        <taxon>Chelicerata</taxon>
        <taxon>Arachnida</taxon>
        <taxon>Araneae</taxon>
        <taxon>Araneomorphae</taxon>
        <taxon>Entelegynae</taxon>
        <taxon>Araneoidea</taxon>
        <taxon>Nephilidae</taxon>
        <taxon>Nephila</taxon>
    </lineage>
</organism>
<keyword evidence="2" id="KW-1185">Reference proteome</keyword>
<accession>A0A8X6QL65</accession>
<protein>
    <submittedName>
        <fullName evidence="1">Uncharacterized protein</fullName>
    </submittedName>
</protein>
<evidence type="ECO:0000313" key="1">
    <source>
        <dbReference type="EMBL" id="GFU31184.1"/>
    </source>
</evidence>